<dbReference type="Proteomes" id="UP000215196">
    <property type="component" value="Chromosome 1"/>
</dbReference>
<evidence type="ECO:0000313" key="4">
    <source>
        <dbReference type="Proteomes" id="UP000215196"/>
    </source>
</evidence>
<keyword evidence="2" id="KW-1133">Transmembrane helix</keyword>
<dbReference type="KEGG" id="ctak:4412677_00097"/>
<feature type="transmembrane region" description="Helical" evidence="2">
    <location>
        <begin position="48"/>
        <end position="72"/>
    </location>
</feature>
<organism evidence="3 4">
    <name type="scientific">Chryseobacterium taklimakanense</name>
    <dbReference type="NCBI Taxonomy" id="536441"/>
    <lineage>
        <taxon>Bacteria</taxon>
        <taxon>Pseudomonadati</taxon>
        <taxon>Bacteroidota</taxon>
        <taxon>Flavobacteriia</taxon>
        <taxon>Flavobacteriales</taxon>
        <taxon>Weeksellaceae</taxon>
        <taxon>Chryseobacterium group</taxon>
        <taxon>Chryseobacterium</taxon>
    </lineage>
</organism>
<keyword evidence="2" id="KW-0812">Transmembrane</keyword>
<name>A0A239WDR3_9FLAO</name>
<dbReference type="AlphaFoldDB" id="A0A239WDR3"/>
<feature type="transmembrane region" description="Helical" evidence="2">
    <location>
        <begin position="21"/>
        <end position="42"/>
    </location>
</feature>
<protein>
    <submittedName>
        <fullName evidence="3">Uncharacterized protein</fullName>
    </submittedName>
</protein>
<sequence>MKQRNLNLISRIQEPTPKWFRIVRNIGLALSAVGGVIATAPVSLPAGIVTLGGYLLLGGSIIGAVSQTAVSAEEYGDRSRKSGGNTAENSAGSTEK</sequence>
<keyword evidence="2" id="KW-0472">Membrane</keyword>
<evidence type="ECO:0000313" key="3">
    <source>
        <dbReference type="EMBL" id="SNV32053.1"/>
    </source>
</evidence>
<feature type="region of interest" description="Disordered" evidence="1">
    <location>
        <begin position="73"/>
        <end position="96"/>
    </location>
</feature>
<dbReference type="RefSeq" id="WP_095069364.1">
    <property type="nucleotide sequence ID" value="NZ_LT906465.1"/>
</dbReference>
<keyword evidence="4" id="KW-1185">Reference proteome</keyword>
<reference evidence="3 4" key="1">
    <citation type="submission" date="2017-06" db="EMBL/GenBank/DDBJ databases">
        <authorList>
            <consortium name="Pathogen Informatics"/>
        </authorList>
    </citation>
    <scope>NUCLEOTIDE SEQUENCE [LARGE SCALE GENOMIC DNA]</scope>
    <source>
        <strain evidence="3 4">NCTC13490</strain>
    </source>
</reference>
<dbReference type="EMBL" id="LT906465">
    <property type="protein sequence ID" value="SNV32053.1"/>
    <property type="molecule type" value="Genomic_DNA"/>
</dbReference>
<accession>A0A239WDR3</accession>
<feature type="compositionally biased region" description="Polar residues" evidence="1">
    <location>
        <begin position="82"/>
        <end position="96"/>
    </location>
</feature>
<evidence type="ECO:0000256" key="2">
    <source>
        <dbReference type="SAM" id="Phobius"/>
    </source>
</evidence>
<gene>
    <name evidence="3" type="ORF">SAMEA4412677_00097</name>
</gene>
<evidence type="ECO:0000256" key="1">
    <source>
        <dbReference type="SAM" id="MobiDB-lite"/>
    </source>
</evidence>
<proteinExistence type="predicted"/>